<dbReference type="EMBL" id="JACLYZ010000001">
    <property type="protein sequence ID" value="MBM6733828.1"/>
    <property type="molecule type" value="Genomic_DNA"/>
</dbReference>
<organism evidence="3 4">
    <name type="scientific">Mediterranea massiliensis</name>
    <dbReference type="NCBI Taxonomy" id="1841865"/>
    <lineage>
        <taxon>Bacteria</taxon>
        <taxon>Pseudomonadati</taxon>
        <taxon>Bacteroidota</taxon>
        <taxon>Bacteroidia</taxon>
        <taxon>Bacteroidales</taxon>
        <taxon>Bacteroidaceae</taxon>
        <taxon>Mediterranea</taxon>
    </lineage>
</organism>
<evidence type="ECO:0000259" key="2">
    <source>
        <dbReference type="Pfam" id="PF13568"/>
    </source>
</evidence>
<feature type="signal peptide" evidence="1">
    <location>
        <begin position="1"/>
        <end position="24"/>
    </location>
</feature>
<accession>A0ABS2DWL6</accession>
<keyword evidence="1" id="KW-0732">Signal</keyword>
<feature type="chain" id="PRO_5047132212" evidence="1">
    <location>
        <begin position="25"/>
        <end position="263"/>
    </location>
</feature>
<sequence>MKHRSHILWLAMSLMLITTCHLQAQEDRNRGIIQSALYGLEYEIKAGFNIGGTTPLPLPQEIRALTGYSPNVNFSIEGDIIKWLGKEKEWGIILGLRMENKGMEAEARTKNYSMEIIGNGGERMKGNWTGMVKTKFRASYFTIPVLAAWKANPRLRFNLGPYFSIMTNGDFSGYVFDGYLREGDPTGNKVEFQGETTAPYDFSNDLRTFQWGLQGGVSWRAFKHLNVNADLSWGLNDIFQKDFQTITFAMYPIYLNIGFGYSF</sequence>
<proteinExistence type="predicted"/>
<dbReference type="Proteomes" id="UP000766986">
    <property type="component" value="Unassembled WGS sequence"/>
</dbReference>
<evidence type="ECO:0000256" key="1">
    <source>
        <dbReference type="SAM" id="SignalP"/>
    </source>
</evidence>
<gene>
    <name evidence="3" type="ORF">H7U35_01110</name>
</gene>
<comment type="caution">
    <text evidence="3">The sequence shown here is derived from an EMBL/GenBank/DDBJ whole genome shotgun (WGS) entry which is preliminary data.</text>
</comment>
<keyword evidence="4" id="KW-1185">Reference proteome</keyword>
<feature type="domain" description="Outer membrane protein beta-barrel" evidence="2">
    <location>
        <begin position="23"/>
        <end position="240"/>
    </location>
</feature>
<evidence type="ECO:0000313" key="3">
    <source>
        <dbReference type="EMBL" id="MBM6733828.1"/>
    </source>
</evidence>
<dbReference type="InterPro" id="IPR025665">
    <property type="entry name" value="Beta-barrel_OMP_2"/>
</dbReference>
<name>A0ABS2DWL6_9BACT</name>
<reference evidence="3 4" key="1">
    <citation type="journal article" date="2021" name="Sci. Rep.">
        <title>The distribution of antibiotic resistance genes in chicken gut microbiota commensals.</title>
        <authorList>
            <person name="Juricova H."/>
            <person name="Matiasovicova J."/>
            <person name="Kubasova T."/>
            <person name="Cejkova D."/>
            <person name="Rychlik I."/>
        </authorList>
    </citation>
    <scope>NUCLEOTIDE SEQUENCE [LARGE SCALE GENOMIC DNA]</scope>
    <source>
        <strain evidence="3 4">An772</strain>
    </source>
</reference>
<evidence type="ECO:0000313" key="4">
    <source>
        <dbReference type="Proteomes" id="UP000766986"/>
    </source>
</evidence>
<protein>
    <submittedName>
        <fullName evidence="3">PorT family protein</fullName>
    </submittedName>
</protein>
<dbReference type="Pfam" id="PF13568">
    <property type="entry name" value="OMP_b-brl_2"/>
    <property type="match status" value="1"/>
</dbReference>